<sequence>MSVQHNGTKDRRRTANEPHAPSLFFAGKVREASAYGTTIGTLDDSPVNRAGKRTNEKTARTQCPRRRALAAYVVWTAAAALPLARRERRDGSVSVIRMKR</sequence>
<dbReference type="HOGENOM" id="CLU_2303096_0_0_9"/>
<name>A0A0D5NMH5_9BACL</name>
<dbReference type="RefSeq" id="WP_045671907.1">
    <property type="nucleotide sequence ID" value="NZ_CP011058.1"/>
</dbReference>
<dbReference type="KEGG" id="pbj:VN24_20290"/>
<protein>
    <submittedName>
        <fullName evidence="2">Uncharacterized protein</fullName>
    </submittedName>
</protein>
<gene>
    <name evidence="2" type="ORF">VN24_20290</name>
</gene>
<evidence type="ECO:0000256" key="1">
    <source>
        <dbReference type="SAM" id="MobiDB-lite"/>
    </source>
</evidence>
<dbReference type="AlphaFoldDB" id="A0A0D5NMH5"/>
<reference evidence="3" key="2">
    <citation type="submission" date="2015-03" db="EMBL/GenBank/DDBJ databases">
        <title>Genome sequence of Paenibacillus beijingensis strain DSM 24997T.</title>
        <authorList>
            <person name="Kwak Y."/>
            <person name="Shin J.-H."/>
        </authorList>
    </citation>
    <scope>NUCLEOTIDE SEQUENCE [LARGE SCALE GENOMIC DNA]</scope>
    <source>
        <strain evidence="3">DSM 24997</strain>
    </source>
</reference>
<keyword evidence="3" id="KW-1185">Reference proteome</keyword>
<accession>A0A0D5NMH5</accession>
<proteinExistence type="predicted"/>
<dbReference type="EMBL" id="CP011058">
    <property type="protein sequence ID" value="AJY76481.1"/>
    <property type="molecule type" value="Genomic_DNA"/>
</dbReference>
<feature type="compositionally biased region" description="Basic and acidic residues" evidence="1">
    <location>
        <begin position="7"/>
        <end position="16"/>
    </location>
</feature>
<dbReference type="Proteomes" id="UP000032633">
    <property type="component" value="Chromosome"/>
</dbReference>
<reference evidence="2 3" key="1">
    <citation type="journal article" date="2015" name="J. Biotechnol.">
        <title>Complete genome sequence of Paenibacillus beijingensis 7188(T) (=DSM 24997(T)), a novel rhizobacterium from jujube garden soil.</title>
        <authorList>
            <person name="Kwak Y."/>
            <person name="Shin J.H."/>
        </authorList>
    </citation>
    <scope>NUCLEOTIDE SEQUENCE [LARGE SCALE GENOMIC DNA]</scope>
    <source>
        <strain evidence="2 3">DSM 24997</strain>
    </source>
</reference>
<evidence type="ECO:0000313" key="3">
    <source>
        <dbReference type="Proteomes" id="UP000032633"/>
    </source>
</evidence>
<evidence type="ECO:0000313" key="2">
    <source>
        <dbReference type="EMBL" id="AJY76481.1"/>
    </source>
</evidence>
<feature type="region of interest" description="Disordered" evidence="1">
    <location>
        <begin position="40"/>
        <end position="62"/>
    </location>
</feature>
<organism evidence="2 3">
    <name type="scientific">Paenibacillus beijingensis</name>
    <dbReference type="NCBI Taxonomy" id="1126833"/>
    <lineage>
        <taxon>Bacteria</taxon>
        <taxon>Bacillati</taxon>
        <taxon>Bacillota</taxon>
        <taxon>Bacilli</taxon>
        <taxon>Bacillales</taxon>
        <taxon>Paenibacillaceae</taxon>
        <taxon>Paenibacillus</taxon>
    </lineage>
</organism>
<feature type="region of interest" description="Disordered" evidence="1">
    <location>
        <begin position="1"/>
        <end position="23"/>
    </location>
</feature>
<dbReference type="STRING" id="1126833.VN24_20290"/>